<keyword evidence="2" id="KW-1185">Reference proteome</keyword>
<reference evidence="1 2" key="1">
    <citation type="journal article" date="2019" name="Microorganisms">
        <title>Systematic Affiliation and Genome Analysis of Subtercola vilae DB165(T) with Particular Emphasis on Cold Adaptation of an Isolate from a High-Altitude Cold Volcano Lake.</title>
        <authorList>
            <person name="Villalobos A.S."/>
            <person name="Wiese J."/>
            <person name="Imhoff J.F."/>
            <person name="Dorador C."/>
            <person name="Keller A."/>
            <person name="Hentschel U."/>
        </authorList>
    </citation>
    <scope>NUCLEOTIDE SEQUENCE [LARGE SCALE GENOMIC DNA]</scope>
    <source>
        <strain evidence="1 2">DB165</strain>
    </source>
</reference>
<evidence type="ECO:0000313" key="1">
    <source>
        <dbReference type="EMBL" id="TIH37079.1"/>
    </source>
</evidence>
<comment type="caution">
    <text evidence="1">The sequence shown here is derived from an EMBL/GenBank/DDBJ whole genome shotgun (WGS) entry which is preliminary data.</text>
</comment>
<protein>
    <submittedName>
        <fullName evidence="1">Uncharacterized protein</fullName>
    </submittedName>
</protein>
<accession>A0A4T2C056</accession>
<name>A0A4T2C056_9MICO</name>
<dbReference type="Proteomes" id="UP000306192">
    <property type="component" value="Unassembled WGS sequence"/>
</dbReference>
<dbReference type="RefSeq" id="WP_136641890.1">
    <property type="nucleotide sequence ID" value="NZ_QYRT01000013.1"/>
</dbReference>
<organism evidence="1 2">
    <name type="scientific">Subtercola vilae</name>
    <dbReference type="NCBI Taxonomy" id="2056433"/>
    <lineage>
        <taxon>Bacteria</taxon>
        <taxon>Bacillati</taxon>
        <taxon>Actinomycetota</taxon>
        <taxon>Actinomycetes</taxon>
        <taxon>Micrococcales</taxon>
        <taxon>Microbacteriaceae</taxon>
        <taxon>Subtercola</taxon>
    </lineage>
</organism>
<proteinExistence type="predicted"/>
<evidence type="ECO:0000313" key="2">
    <source>
        <dbReference type="Proteomes" id="UP000306192"/>
    </source>
</evidence>
<dbReference type="OrthoDB" id="67304at2"/>
<dbReference type="AlphaFoldDB" id="A0A4T2C056"/>
<gene>
    <name evidence="1" type="ORF">D4765_08630</name>
</gene>
<dbReference type="EMBL" id="QYRT01000013">
    <property type="protein sequence ID" value="TIH37079.1"/>
    <property type="molecule type" value="Genomic_DNA"/>
</dbReference>
<sequence length="287" mass="29432">MSKPSDSVALTGAAPSAATALADPQAFLASLVDGATRALSEPVAATVLLVERTRTLGDRLAGRPGDITELSLSAGGETLSLRPAARGQWSAETRRVSGGVVIARRTQTLGEWLSAFAGHVAAAAGDAAGDAAASTRALQTLGIHSAEAGVSVGEASLEADLRSLASRVSGRIPADAEAQVAQIVELLLDTAPRVRLNSETDLIVRRAATVYLPDTLRAYLALPVEWALGHVFSDGSTPPGALTAQLTVLQGAVSKLRDAAVADDANALLVNGRFLADRFAVSSLDLR</sequence>